<feature type="region of interest" description="Disordered" evidence="7">
    <location>
        <begin position="1"/>
        <end position="88"/>
    </location>
</feature>
<keyword evidence="4" id="KW-0472">Membrane</keyword>
<gene>
    <name evidence="9 10" type="primary">LOC106473430</name>
</gene>
<keyword evidence="8" id="KW-1185">Reference proteome</keyword>
<proteinExistence type="inferred from homology"/>
<keyword evidence="6" id="KW-0449">Lipoprotein</keyword>
<evidence type="ECO:0000313" key="8">
    <source>
        <dbReference type="Proteomes" id="UP000694941"/>
    </source>
</evidence>
<comment type="similarity">
    <text evidence="2">Belongs to the BORCS5 family.</text>
</comment>
<evidence type="ECO:0000313" key="9">
    <source>
        <dbReference type="RefSeq" id="XP_022257581.1"/>
    </source>
</evidence>
<evidence type="ECO:0000256" key="6">
    <source>
        <dbReference type="ARBA" id="ARBA00023288"/>
    </source>
</evidence>
<name>A0ABM1TNX6_LIMPO</name>
<evidence type="ECO:0000256" key="5">
    <source>
        <dbReference type="ARBA" id="ARBA00023228"/>
    </source>
</evidence>
<dbReference type="RefSeq" id="XP_022257582.1">
    <property type="nucleotide sequence ID" value="XM_022401874.1"/>
</dbReference>
<evidence type="ECO:0000256" key="2">
    <source>
        <dbReference type="ARBA" id="ARBA00010235"/>
    </source>
</evidence>
<dbReference type="GeneID" id="106473430"/>
<dbReference type="CDD" id="cd22789">
    <property type="entry name" value="BORCS5-like"/>
    <property type="match status" value="1"/>
</dbReference>
<accession>A0ABM1TNX6</accession>
<comment type="subcellular location">
    <subcellularLocation>
        <location evidence="1">Lysosome membrane</location>
        <topology evidence="1">Lipid-anchor</topology>
        <orientation evidence="1">Cytoplasmic side</orientation>
    </subcellularLocation>
</comment>
<dbReference type="RefSeq" id="XP_022257581.1">
    <property type="nucleotide sequence ID" value="XM_022401873.1"/>
</dbReference>
<organism evidence="8 10">
    <name type="scientific">Limulus polyphemus</name>
    <name type="common">Atlantic horseshoe crab</name>
    <dbReference type="NCBI Taxonomy" id="6850"/>
    <lineage>
        <taxon>Eukaryota</taxon>
        <taxon>Metazoa</taxon>
        <taxon>Ecdysozoa</taxon>
        <taxon>Arthropoda</taxon>
        <taxon>Chelicerata</taxon>
        <taxon>Merostomata</taxon>
        <taxon>Xiphosura</taxon>
        <taxon>Limulidae</taxon>
        <taxon>Limulus</taxon>
    </lineage>
</organism>
<dbReference type="PANTHER" id="PTHR31634">
    <property type="entry name" value="BLOC-1-RELATED COMPLEX SUBUNIT 5"/>
    <property type="match status" value="1"/>
</dbReference>
<dbReference type="PANTHER" id="PTHR31634:SF2">
    <property type="entry name" value="BLOC-1-RELATED COMPLEX SUBUNIT 5"/>
    <property type="match status" value="1"/>
</dbReference>
<evidence type="ECO:0000256" key="1">
    <source>
        <dbReference type="ARBA" id="ARBA00004122"/>
    </source>
</evidence>
<evidence type="ECO:0000256" key="7">
    <source>
        <dbReference type="SAM" id="MobiDB-lite"/>
    </source>
</evidence>
<dbReference type="Pfam" id="PF10158">
    <property type="entry name" value="LOH1CR12"/>
    <property type="match status" value="1"/>
</dbReference>
<dbReference type="Proteomes" id="UP000694941">
    <property type="component" value="Unplaced"/>
</dbReference>
<evidence type="ECO:0000256" key="3">
    <source>
        <dbReference type="ARBA" id="ARBA00022300"/>
    </source>
</evidence>
<keyword evidence="5" id="KW-0458">Lysosome</keyword>
<reference evidence="9 10" key="1">
    <citation type="submission" date="2025-05" db="UniProtKB">
        <authorList>
            <consortium name="RefSeq"/>
        </authorList>
    </citation>
    <scope>IDENTIFICATION</scope>
    <source>
        <tissue evidence="9 10">Muscle</tissue>
    </source>
</reference>
<feature type="compositionally biased region" description="Low complexity" evidence="7">
    <location>
        <begin position="27"/>
        <end position="46"/>
    </location>
</feature>
<evidence type="ECO:0000256" key="4">
    <source>
        <dbReference type="ARBA" id="ARBA00023136"/>
    </source>
</evidence>
<protein>
    <recommendedName>
        <fullName evidence="3">BLOC-1-related complex subunit 5</fullName>
    </recommendedName>
</protein>
<sequence>MGSEQSSHSRSRAHKSRAGVPTGQAGRSSSPRPSISSDSDIPYISYAVNRPIGDSPKLPSKIQGQGLRTSTPSPRPSPKPPRPHSYAGSTTHEIVVVKEAQKPVKSIDTDEELNKLKNIPHFFPIMRETLNVPSVRDPEILNKLDHEGVLQLCLRYQDHLRQCTEVVSGEQNSLASRVREIDFAVATLMSMMTERQKKFAKYAEQLGKVQDISSTLKRCHMTLTELVESMDTLNKLLPEEEKLEPFVMVTLNVSSTIT</sequence>
<dbReference type="InterPro" id="IPR018780">
    <property type="entry name" value="TBORCS5"/>
</dbReference>
<evidence type="ECO:0000313" key="10">
    <source>
        <dbReference type="RefSeq" id="XP_022257582.1"/>
    </source>
</evidence>